<dbReference type="InParanoid" id="K1RGI4"/>
<dbReference type="EMBL" id="JH819154">
    <property type="protein sequence ID" value="EKC40525.1"/>
    <property type="molecule type" value="Genomic_DNA"/>
</dbReference>
<reference evidence="1" key="1">
    <citation type="journal article" date="2012" name="Nature">
        <title>The oyster genome reveals stress adaptation and complexity of shell formation.</title>
        <authorList>
            <person name="Zhang G."/>
            <person name="Fang X."/>
            <person name="Guo X."/>
            <person name="Li L."/>
            <person name="Luo R."/>
            <person name="Xu F."/>
            <person name="Yang P."/>
            <person name="Zhang L."/>
            <person name="Wang X."/>
            <person name="Qi H."/>
            <person name="Xiong Z."/>
            <person name="Que H."/>
            <person name="Xie Y."/>
            <person name="Holland P.W."/>
            <person name="Paps J."/>
            <person name="Zhu Y."/>
            <person name="Wu F."/>
            <person name="Chen Y."/>
            <person name="Wang J."/>
            <person name="Peng C."/>
            <person name="Meng J."/>
            <person name="Yang L."/>
            <person name="Liu J."/>
            <person name="Wen B."/>
            <person name="Zhang N."/>
            <person name="Huang Z."/>
            <person name="Zhu Q."/>
            <person name="Feng Y."/>
            <person name="Mount A."/>
            <person name="Hedgecock D."/>
            <person name="Xu Z."/>
            <person name="Liu Y."/>
            <person name="Domazet-Loso T."/>
            <person name="Du Y."/>
            <person name="Sun X."/>
            <person name="Zhang S."/>
            <person name="Liu B."/>
            <person name="Cheng P."/>
            <person name="Jiang X."/>
            <person name="Li J."/>
            <person name="Fan D."/>
            <person name="Wang W."/>
            <person name="Fu W."/>
            <person name="Wang T."/>
            <person name="Wang B."/>
            <person name="Zhang J."/>
            <person name="Peng Z."/>
            <person name="Li Y."/>
            <person name="Li N."/>
            <person name="Wang J."/>
            <person name="Chen M."/>
            <person name="He Y."/>
            <person name="Tan F."/>
            <person name="Song X."/>
            <person name="Zheng Q."/>
            <person name="Huang R."/>
            <person name="Yang H."/>
            <person name="Du X."/>
            <person name="Chen L."/>
            <person name="Yang M."/>
            <person name="Gaffney P.M."/>
            <person name="Wang S."/>
            <person name="Luo L."/>
            <person name="She Z."/>
            <person name="Ming Y."/>
            <person name="Huang W."/>
            <person name="Zhang S."/>
            <person name="Huang B."/>
            <person name="Zhang Y."/>
            <person name="Qu T."/>
            <person name="Ni P."/>
            <person name="Miao G."/>
            <person name="Wang J."/>
            <person name="Wang Q."/>
            <person name="Steinberg C.E."/>
            <person name="Wang H."/>
            <person name="Li N."/>
            <person name="Qian L."/>
            <person name="Zhang G."/>
            <person name="Li Y."/>
            <person name="Yang H."/>
            <person name="Liu X."/>
            <person name="Wang J."/>
            <person name="Yin Y."/>
            <person name="Wang J."/>
        </authorList>
    </citation>
    <scope>NUCLEOTIDE SEQUENCE [LARGE SCALE GENOMIC DNA]</scope>
    <source>
        <strain evidence="1">05x7-T-G4-1.051#20</strain>
    </source>
</reference>
<sequence>MRILPLVSASLCSAKESREGGAIPSTIDDDPPPIKPITVDSSTQTKISEENDFSVKAISILHDMGISVTHSTIHKKKKILVKQQEERIKATAQAYTEQRKLILLGQAVIDSDLSKK</sequence>
<gene>
    <name evidence="1" type="ORF">CGI_10022965</name>
</gene>
<dbReference type="HOGENOM" id="CLU_2099208_0_0_1"/>
<evidence type="ECO:0000313" key="1">
    <source>
        <dbReference type="EMBL" id="EKC40525.1"/>
    </source>
</evidence>
<name>K1RGI4_MAGGI</name>
<protein>
    <submittedName>
        <fullName evidence="1">Uncharacterized protein</fullName>
    </submittedName>
</protein>
<organism evidence="1">
    <name type="scientific">Magallana gigas</name>
    <name type="common">Pacific oyster</name>
    <name type="synonym">Crassostrea gigas</name>
    <dbReference type="NCBI Taxonomy" id="29159"/>
    <lineage>
        <taxon>Eukaryota</taxon>
        <taxon>Metazoa</taxon>
        <taxon>Spiralia</taxon>
        <taxon>Lophotrochozoa</taxon>
        <taxon>Mollusca</taxon>
        <taxon>Bivalvia</taxon>
        <taxon>Autobranchia</taxon>
        <taxon>Pteriomorphia</taxon>
        <taxon>Ostreida</taxon>
        <taxon>Ostreoidea</taxon>
        <taxon>Ostreidae</taxon>
        <taxon>Magallana</taxon>
    </lineage>
</organism>
<proteinExistence type="predicted"/>
<dbReference type="AlphaFoldDB" id="K1RGI4"/>
<accession>K1RGI4</accession>